<dbReference type="PANTHER" id="PTHR28457">
    <property type="entry name" value="COILED-COIL DOMAIN-CONTAINING PROTEIN 189"/>
    <property type="match status" value="1"/>
</dbReference>
<dbReference type="Pfam" id="PF14769">
    <property type="entry name" value="CLAMP"/>
    <property type="match status" value="1"/>
</dbReference>
<sequence>MISAHNKGGECSIQFNEEISVTNDAAWCREEIRRATEKLAAERGGGIDYPTDVLFQAVCMARENHWTWARMEKLLDIIVQVLDFERENPMCTMEHSFHNFKQRLLLFSCERPPWTIGLYTKEHVQKITEFIMAHHFRHFRVHKHLLKLQTEKLQLVS</sequence>
<evidence type="ECO:0000313" key="1">
    <source>
        <dbReference type="EMBL" id="CAD9706060.1"/>
    </source>
</evidence>
<dbReference type="AlphaFoldDB" id="A0A7S2WSZ8"/>
<dbReference type="EMBL" id="HBHK01026344">
    <property type="protein sequence ID" value="CAD9706060.1"/>
    <property type="molecule type" value="Transcribed_RNA"/>
</dbReference>
<name>A0A7S2WSZ8_9STRA</name>
<reference evidence="1" key="1">
    <citation type="submission" date="2021-01" db="EMBL/GenBank/DDBJ databases">
        <authorList>
            <person name="Corre E."/>
            <person name="Pelletier E."/>
            <person name="Niang G."/>
            <person name="Scheremetjew M."/>
            <person name="Finn R."/>
            <person name="Kale V."/>
            <person name="Holt S."/>
            <person name="Cochrane G."/>
            <person name="Meng A."/>
            <person name="Brown T."/>
            <person name="Cohen L."/>
        </authorList>
    </citation>
    <scope>NUCLEOTIDE SEQUENCE</scope>
    <source>
        <strain evidence="1">NY070348D</strain>
    </source>
</reference>
<organism evidence="1">
    <name type="scientific">Mucochytrium quahogii</name>
    <dbReference type="NCBI Taxonomy" id="96639"/>
    <lineage>
        <taxon>Eukaryota</taxon>
        <taxon>Sar</taxon>
        <taxon>Stramenopiles</taxon>
        <taxon>Bigyra</taxon>
        <taxon>Labyrinthulomycetes</taxon>
        <taxon>Thraustochytrida</taxon>
        <taxon>Thraustochytriidae</taxon>
        <taxon>Mucochytrium</taxon>
    </lineage>
</organism>
<dbReference type="InterPro" id="IPR032727">
    <property type="entry name" value="CLAMP"/>
</dbReference>
<proteinExistence type="predicted"/>
<dbReference type="EMBL" id="HBHK01026345">
    <property type="protein sequence ID" value="CAD9706062.1"/>
    <property type="molecule type" value="Transcribed_RNA"/>
</dbReference>
<protein>
    <submittedName>
        <fullName evidence="1">Uncharacterized protein</fullName>
    </submittedName>
</protein>
<dbReference type="PANTHER" id="PTHR28457:SF1">
    <property type="entry name" value="CILIA- AND FLAGELLA-ASSOCIATED PROTEIN 119"/>
    <property type="match status" value="1"/>
</dbReference>
<evidence type="ECO:0000313" key="2">
    <source>
        <dbReference type="EMBL" id="CAD9706062.1"/>
    </source>
</evidence>
<accession>A0A7S2WSZ8</accession>
<gene>
    <name evidence="1" type="ORF">QSP1433_LOCUS16563</name>
    <name evidence="2" type="ORF">QSP1433_LOCUS16564</name>
</gene>